<organism evidence="1 2">
    <name type="scientific">Acidipila rosea</name>
    <dbReference type="NCBI Taxonomy" id="768535"/>
    <lineage>
        <taxon>Bacteria</taxon>
        <taxon>Pseudomonadati</taxon>
        <taxon>Acidobacteriota</taxon>
        <taxon>Terriglobia</taxon>
        <taxon>Terriglobales</taxon>
        <taxon>Acidobacteriaceae</taxon>
        <taxon>Acidipila</taxon>
    </lineage>
</organism>
<dbReference type="AlphaFoldDB" id="A0A4V2PUL8"/>
<evidence type="ECO:0000313" key="1">
    <source>
        <dbReference type="EMBL" id="TCK70881.1"/>
    </source>
</evidence>
<dbReference type="Proteomes" id="UP000295210">
    <property type="component" value="Unassembled WGS sequence"/>
</dbReference>
<proteinExistence type="predicted"/>
<reference evidence="1 2" key="1">
    <citation type="submission" date="2019-03" db="EMBL/GenBank/DDBJ databases">
        <title>Genomic Encyclopedia of Type Strains, Phase IV (KMG-IV): sequencing the most valuable type-strain genomes for metagenomic binning, comparative biology and taxonomic classification.</title>
        <authorList>
            <person name="Goeker M."/>
        </authorList>
    </citation>
    <scope>NUCLEOTIDE SEQUENCE [LARGE SCALE GENOMIC DNA]</scope>
    <source>
        <strain evidence="1 2">DSM 103428</strain>
    </source>
</reference>
<evidence type="ECO:0000313" key="2">
    <source>
        <dbReference type="Proteomes" id="UP000295210"/>
    </source>
</evidence>
<dbReference type="RefSeq" id="WP_243648306.1">
    <property type="nucleotide sequence ID" value="NZ_SMGK01000006.1"/>
</dbReference>
<accession>A0A4V2PUL8</accession>
<name>A0A4V2PUL8_9BACT</name>
<comment type="caution">
    <text evidence="1">The sequence shown here is derived from an EMBL/GenBank/DDBJ whole genome shotgun (WGS) entry which is preliminary data.</text>
</comment>
<keyword evidence="2" id="KW-1185">Reference proteome</keyword>
<dbReference type="EMBL" id="SMGK01000006">
    <property type="protein sequence ID" value="TCK70881.1"/>
    <property type="molecule type" value="Genomic_DNA"/>
</dbReference>
<evidence type="ECO:0008006" key="3">
    <source>
        <dbReference type="Google" id="ProtNLM"/>
    </source>
</evidence>
<protein>
    <recommendedName>
        <fullName evidence="3">RsbT co-antagonist protein RsbR</fullName>
    </recommendedName>
</protein>
<gene>
    <name evidence="1" type="ORF">C7378_3271</name>
</gene>
<sequence length="170" mass="18654">MAKEAAPARVMESVATILEAEAESTIAEWLERVQVEPRIVGIPMEDAERSAHLPQLFRDLVSRLRYPLPLGTHALVSRAASEHGEIRQRQGYSAAMLVEESRMLQVSIFQTLQNNLNKVDFSLLLVGVMAIADEVDSQLAQAMTRFVAVSSHHPTDAEGLRIGPAAEGRA</sequence>